<feature type="region of interest" description="Disordered" evidence="1">
    <location>
        <begin position="79"/>
        <end position="105"/>
    </location>
</feature>
<feature type="compositionally biased region" description="Basic and acidic residues" evidence="1">
    <location>
        <begin position="130"/>
        <end position="146"/>
    </location>
</feature>
<feature type="region of interest" description="Disordered" evidence="1">
    <location>
        <begin position="130"/>
        <end position="182"/>
    </location>
</feature>
<feature type="compositionally biased region" description="Acidic residues" evidence="1">
    <location>
        <begin position="260"/>
        <end position="269"/>
    </location>
</feature>
<evidence type="ECO:0000256" key="1">
    <source>
        <dbReference type="SAM" id="MobiDB-lite"/>
    </source>
</evidence>
<feature type="compositionally biased region" description="Low complexity" evidence="1">
    <location>
        <begin position="218"/>
        <end position="228"/>
    </location>
</feature>
<feature type="region of interest" description="Disordered" evidence="1">
    <location>
        <begin position="217"/>
        <end position="269"/>
    </location>
</feature>
<reference evidence="3" key="1">
    <citation type="submission" date="2019-10" db="EMBL/GenBank/DDBJ databases">
        <authorList>
            <consortium name="DOE Joint Genome Institute"/>
            <person name="Kuo A."/>
            <person name="Miyauchi S."/>
            <person name="Kiss E."/>
            <person name="Drula E."/>
            <person name="Kohler A."/>
            <person name="Sanchez-Garcia M."/>
            <person name="Andreopoulos B."/>
            <person name="Barry K.W."/>
            <person name="Bonito G."/>
            <person name="Buee M."/>
            <person name="Carver A."/>
            <person name="Chen C."/>
            <person name="Cichocki N."/>
            <person name="Clum A."/>
            <person name="Culley D."/>
            <person name="Crous P.W."/>
            <person name="Fauchery L."/>
            <person name="Girlanda M."/>
            <person name="Hayes R."/>
            <person name="Keri Z."/>
            <person name="LaButti K."/>
            <person name="Lipzen A."/>
            <person name="Lombard V."/>
            <person name="Magnuson J."/>
            <person name="Maillard F."/>
            <person name="Morin E."/>
            <person name="Murat C."/>
            <person name="Nolan M."/>
            <person name="Ohm R."/>
            <person name="Pangilinan J."/>
            <person name="Pereira M."/>
            <person name="Perotto S."/>
            <person name="Peter M."/>
            <person name="Riley R."/>
            <person name="Sitrit Y."/>
            <person name="Stielow B."/>
            <person name="Szollosi G."/>
            <person name="Zifcakova L."/>
            <person name="Stursova M."/>
            <person name="Spatafora J.W."/>
            <person name="Tedersoo L."/>
            <person name="Vaario L.-M."/>
            <person name="Yamada A."/>
            <person name="Yan M."/>
            <person name="Wang P."/>
            <person name="Xu J."/>
            <person name="Bruns T."/>
            <person name="Baldrian P."/>
            <person name="Vilgalys R."/>
            <person name="Henrissat B."/>
            <person name="Grigoriev I.V."/>
            <person name="Hibbett D."/>
            <person name="Nagy L.G."/>
            <person name="Martin F.M."/>
        </authorList>
    </citation>
    <scope>NUCLEOTIDE SEQUENCE</scope>
    <source>
        <strain evidence="3">BED1</strain>
    </source>
</reference>
<dbReference type="InterPro" id="IPR024325">
    <property type="entry name" value="DUF3835"/>
</dbReference>
<dbReference type="EMBL" id="WHUW01000004">
    <property type="protein sequence ID" value="KAF8447880.1"/>
    <property type="molecule type" value="Genomic_DNA"/>
</dbReference>
<evidence type="ECO:0000313" key="3">
    <source>
        <dbReference type="EMBL" id="KAF8447880.1"/>
    </source>
</evidence>
<dbReference type="Pfam" id="PF12927">
    <property type="entry name" value="DUF3835"/>
    <property type="match status" value="1"/>
</dbReference>
<feature type="region of interest" description="Disordered" evidence="1">
    <location>
        <begin position="416"/>
        <end position="491"/>
    </location>
</feature>
<dbReference type="AlphaFoldDB" id="A0AAD4GJQ2"/>
<evidence type="ECO:0000313" key="4">
    <source>
        <dbReference type="Proteomes" id="UP001194468"/>
    </source>
</evidence>
<feature type="region of interest" description="Disordered" evidence="1">
    <location>
        <begin position="350"/>
        <end position="381"/>
    </location>
</feature>
<reference evidence="3" key="2">
    <citation type="journal article" date="2020" name="Nat. Commun.">
        <title>Large-scale genome sequencing of mycorrhizal fungi provides insights into the early evolution of symbiotic traits.</title>
        <authorList>
            <person name="Miyauchi S."/>
            <person name="Kiss E."/>
            <person name="Kuo A."/>
            <person name="Drula E."/>
            <person name="Kohler A."/>
            <person name="Sanchez-Garcia M."/>
            <person name="Morin E."/>
            <person name="Andreopoulos B."/>
            <person name="Barry K.W."/>
            <person name="Bonito G."/>
            <person name="Buee M."/>
            <person name="Carver A."/>
            <person name="Chen C."/>
            <person name="Cichocki N."/>
            <person name="Clum A."/>
            <person name="Culley D."/>
            <person name="Crous P.W."/>
            <person name="Fauchery L."/>
            <person name="Girlanda M."/>
            <person name="Hayes R.D."/>
            <person name="Keri Z."/>
            <person name="LaButti K."/>
            <person name="Lipzen A."/>
            <person name="Lombard V."/>
            <person name="Magnuson J."/>
            <person name="Maillard F."/>
            <person name="Murat C."/>
            <person name="Nolan M."/>
            <person name="Ohm R.A."/>
            <person name="Pangilinan J."/>
            <person name="Pereira M.F."/>
            <person name="Perotto S."/>
            <person name="Peter M."/>
            <person name="Pfister S."/>
            <person name="Riley R."/>
            <person name="Sitrit Y."/>
            <person name="Stielow J.B."/>
            <person name="Szollosi G."/>
            <person name="Zifcakova L."/>
            <person name="Stursova M."/>
            <person name="Spatafora J.W."/>
            <person name="Tedersoo L."/>
            <person name="Vaario L.M."/>
            <person name="Yamada A."/>
            <person name="Yan M."/>
            <person name="Wang P."/>
            <person name="Xu J."/>
            <person name="Bruns T."/>
            <person name="Baldrian P."/>
            <person name="Vilgalys R."/>
            <person name="Dunand C."/>
            <person name="Henrissat B."/>
            <person name="Grigoriev I.V."/>
            <person name="Hibbett D."/>
            <person name="Nagy L.G."/>
            <person name="Martin F.M."/>
        </authorList>
    </citation>
    <scope>NUCLEOTIDE SEQUENCE</scope>
    <source>
        <strain evidence="3">BED1</strain>
    </source>
</reference>
<accession>A0AAD4GJQ2</accession>
<comment type="caution">
    <text evidence="3">The sequence shown here is derived from an EMBL/GenBank/DDBJ whole genome shotgun (WGS) entry which is preliminary data.</text>
</comment>
<sequence>MSLGNVLYSIADAQNQLLNEDGDPIIDISEPVTEDSQTNIAPSSVPEQDSIPFSLLPPDERERRRRERDRILDLLEEEERLQQLQEERDAEEEHKEAIRKRKESAKAELERLKGARELQKKIGKALVRHAEEAGKDRQGEDVRSKPQDTYPVAKKSVSFADAPAMKADGEDEQTPMRQIDWGDVTPGRLRAQTRIPLVSTAEAEKYPMKMRVVERHPTTTATSPSHSAADSDDESPTTGYLSPLAENNSSDEDKSNNDLSGDEPLEDGFDYDAAQHHREIALEYHKKRRTIGAETAKAMAAHSLDDCDQHETLSGQLPLSHFRADRMAAAYDKSHSHLSTSIGHTVIPASRQKSTRNSVRLGKLEDDQLVGGDSGESGSEDEAIREVMHMLQAGNIQNAGPNFEPPSMSTVVAAQSPDATARAIQTSSATDGAKRSRFKLARGGGIADRGTFENDDTRDNTQLQPAISSVVERKAPRSSPSQRFPINRPLL</sequence>
<organism evidence="3 4">
    <name type="scientific">Boletus edulis BED1</name>
    <dbReference type="NCBI Taxonomy" id="1328754"/>
    <lineage>
        <taxon>Eukaryota</taxon>
        <taxon>Fungi</taxon>
        <taxon>Dikarya</taxon>
        <taxon>Basidiomycota</taxon>
        <taxon>Agaricomycotina</taxon>
        <taxon>Agaricomycetes</taxon>
        <taxon>Agaricomycetidae</taxon>
        <taxon>Boletales</taxon>
        <taxon>Boletineae</taxon>
        <taxon>Boletaceae</taxon>
        <taxon>Boletoideae</taxon>
        <taxon>Boletus</taxon>
    </lineage>
</organism>
<protein>
    <recommendedName>
        <fullName evidence="2">DUF3835 domain-containing protein</fullName>
    </recommendedName>
</protein>
<gene>
    <name evidence="3" type="ORF">L210DRAFT_930297</name>
</gene>
<keyword evidence="4" id="KW-1185">Reference proteome</keyword>
<feature type="compositionally biased region" description="Basic and acidic residues" evidence="1">
    <location>
        <begin position="450"/>
        <end position="459"/>
    </location>
</feature>
<name>A0AAD4GJQ2_BOLED</name>
<evidence type="ECO:0000259" key="2">
    <source>
        <dbReference type="Pfam" id="PF12927"/>
    </source>
</evidence>
<proteinExistence type="predicted"/>
<feature type="compositionally biased region" description="Polar residues" evidence="1">
    <location>
        <begin position="34"/>
        <end position="47"/>
    </location>
</feature>
<feature type="region of interest" description="Disordered" evidence="1">
    <location>
        <begin position="21"/>
        <end position="65"/>
    </location>
</feature>
<feature type="domain" description="DUF3835" evidence="2">
    <location>
        <begin position="264"/>
        <end position="327"/>
    </location>
</feature>
<dbReference type="Proteomes" id="UP001194468">
    <property type="component" value="Unassembled WGS sequence"/>
</dbReference>
<feature type="compositionally biased region" description="Basic and acidic residues" evidence="1">
    <location>
        <begin position="85"/>
        <end position="96"/>
    </location>
</feature>